<feature type="domain" description="F-box" evidence="2">
    <location>
        <begin position="641"/>
        <end position="681"/>
    </location>
</feature>
<evidence type="ECO:0000256" key="1">
    <source>
        <dbReference type="SAM" id="MobiDB-lite"/>
    </source>
</evidence>
<evidence type="ECO:0000313" key="4">
    <source>
        <dbReference type="Proteomes" id="UP000077202"/>
    </source>
</evidence>
<evidence type="ECO:0000259" key="2">
    <source>
        <dbReference type="SMART" id="SM00256"/>
    </source>
</evidence>
<dbReference type="Pfam" id="PF00646">
    <property type="entry name" value="F-box"/>
    <property type="match status" value="2"/>
</dbReference>
<dbReference type="PANTHER" id="PTHR31672">
    <property type="entry name" value="BNACNNG10540D PROTEIN"/>
    <property type="match status" value="1"/>
</dbReference>
<comment type="caution">
    <text evidence="3">The sequence shown here is derived from an EMBL/GenBank/DDBJ whole genome shotgun (WGS) entry which is preliminary data.</text>
</comment>
<name>A0A176WHA7_MARPO</name>
<reference evidence="3" key="1">
    <citation type="submission" date="2016-03" db="EMBL/GenBank/DDBJ databases">
        <title>Mechanisms controlling the formation of the plant cell surface in tip-growing cells are functionally conserved among land plants.</title>
        <authorList>
            <person name="Honkanen S."/>
            <person name="Jones V.A."/>
            <person name="Morieri G."/>
            <person name="Champion C."/>
            <person name="Hetherington A.J."/>
            <person name="Kelly S."/>
            <person name="Saint-Marcoux D."/>
            <person name="Proust H."/>
            <person name="Prescott H."/>
            <person name="Dolan L."/>
        </authorList>
    </citation>
    <scope>NUCLEOTIDE SEQUENCE [LARGE SCALE GENOMIC DNA]</scope>
    <source>
        <tissue evidence="3">Whole gametophyte</tissue>
    </source>
</reference>
<feature type="region of interest" description="Disordered" evidence="1">
    <location>
        <begin position="415"/>
        <end position="456"/>
    </location>
</feature>
<keyword evidence="4" id="KW-1185">Reference proteome</keyword>
<protein>
    <recommendedName>
        <fullName evidence="2">F-box domain-containing protein</fullName>
    </recommendedName>
</protein>
<dbReference type="SUPFAM" id="SSF81383">
    <property type="entry name" value="F-box domain"/>
    <property type="match status" value="2"/>
</dbReference>
<feature type="compositionally biased region" description="Basic and acidic residues" evidence="1">
    <location>
        <begin position="420"/>
        <end position="429"/>
    </location>
</feature>
<accession>A0A176WHA7</accession>
<dbReference type="InterPro" id="IPR050796">
    <property type="entry name" value="SCF_F-box_component"/>
</dbReference>
<sequence length="1068" mass="122383">MDWRPMSNREERDPQLTLHILEGNFDGLCVGRVMSEEMAVEMDEGLWSQLTVDLLRKVLLRLPYVSQFRFRAVCKIWLDMLSSSTFLRESAAIRSSIPDTPPICAYEYECPNLLESSVLLPTEGFEEVRTPSQTPQQGGEELVQRLRDALHRSAGRRKMQRMDLSFAPSWIMANKITASRDGLICATPCKTSRLKGPKSAHGGLCVLNPFTRTWRELPPVPDLVDGKTWPWAHELMVDRASPSHFLVYVILGTMHGEWFICRYSSKNSDWAIISGDTKSAPIDCRDHFFAGGFLYSWKVDGSLLVYSSEDGHLLTSSRPGYPDLPFRGTDFTTISVEVLEHEGRIVVGWSLTLKKPAMPILGFSMLSTAMKWEQLVILPEAMMHNRISELALEEADPDVPPLSWELEDYKRDSTRRKRAVQKEMSERLQIRNRRHNSLQPRRGMERDSQKQQQQQQQRLTRLGFHFAIARMEKLGDYKSAFHTAKSWRILNAYWQWGKNLHECVRDDSPNSSGPKPIARPVAVLEALVDIRFLKFIRMILNWKKRSWSPNSRLIALVVPENEPMDSNFIQKWRPISNLQERDPQLRLHILQGTFDGSTHEISRPARRERSFCSSWEMDCPVRAKLSRDLVRRSRATVWSKLSSDLVLSVLLRLPSKSQFRFHAVCREWRENLSSSKFAEENAALKASAAGPDVICAYEYLGPNREEPDVYGPQDYIPEGAVELADKLHDAFTKSHRRKINGMDLSFAPSWIIGNRMTACRDGLLLSYSKTRWRCSGPASAHGGMCLINPFTRTFRELPPVPFADGELLWTDHVMVERMSPSHYRAVVLMGAGDGNQWSVYQFSSKTNEWTSTAGDVPKELPLDAIGRKFRYLSQSYMFTEDLLYLWRGNVNGDLLIHSLKDGSLLSMSRVGYPELPSDTMDWRFLKVHLVEHRGAIYGGWLLSGWRPRPGCLFGISKLDMETMKWGELVVLPQETLQCSLGFLELAKTGMDYRPHDWKFYEHKAVVVVGDYICISITSDHVNKGVNLQYVGGFHIPSKSWQSFDFHDPYVSGTHEFELFEPNCLHVHL</sequence>
<dbReference type="Proteomes" id="UP000077202">
    <property type="component" value="Unassembled WGS sequence"/>
</dbReference>
<organism evidence="3 4">
    <name type="scientific">Marchantia polymorpha subsp. ruderalis</name>
    <dbReference type="NCBI Taxonomy" id="1480154"/>
    <lineage>
        <taxon>Eukaryota</taxon>
        <taxon>Viridiplantae</taxon>
        <taxon>Streptophyta</taxon>
        <taxon>Embryophyta</taxon>
        <taxon>Marchantiophyta</taxon>
        <taxon>Marchantiopsida</taxon>
        <taxon>Marchantiidae</taxon>
        <taxon>Marchantiales</taxon>
        <taxon>Marchantiaceae</taxon>
        <taxon>Marchantia</taxon>
    </lineage>
</organism>
<dbReference type="InterPro" id="IPR036047">
    <property type="entry name" value="F-box-like_dom_sf"/>
</dbReference>
<dbReference type="Pfam" id="PF03478">
    <property type="entry name" value="Beta-prop_KIB1-4"/>
    <property type="match status" value="1"/>
</dbReference>
<evidence type="ECO:0000313" key="3">
    <source>
        <dbReference type="EMBL" id="OAE32469.1"/>
    </source>
</evidence>
<proteinExistence type="predicted"/>
<dbReference type="InterPro" id="IPR001810">
    <property type="entry name" value="F-box_dom"/>
</dbReference>
<dbReference type="AlphaFoldDB" id="A0A176WHA7"/>
<dbReference type="InterPro" id="IPR005174">
    <property type="entry name" value="KIB1-4_b-propeller"/>
</dbReference>
<dbReference type="EMBL" id="LVLJ01000809">
    <property type="protein sequence ID" value="OAE32469.1"/>
    <property type="molecule type" value="Genomic_DNA"/>
</dbReference>
<feature type="domain" description="F-box" evidence="2">
    <location>
        <begin position="50"/>
        <end position="90"/>
    </location>
</feature>
<dbReference type="PANTHER" id="PTHR31672:SF2">
    <property type="entry name" value="F-BOX DOMAIN-CONTAINING PROTEIN"/>
    <property type="match status" value="1"/>
</dbReference>
<dbReference type="SMART" id="SM00256">
    <property type="entry name" value="FBOX"/>
    <property type="match status" value="2"/>
</dbReference>
<gene>
    <name evidence="3" type="ORF">AXG93_3468s1090</name>
</gene>